<dbReference type="RefSeq" id="WP_106605110.1">
    <property type="nucleotide sequence ID" value="NZ_PYGK01000016.1"/>
</dbReference>
<organism evidence="1 2">
    <name type="scientific">Chitinophaga ginsengisoli</name>
    <dbReference type="NCBI Taxonomy" id="363837"/>
    <lineage>
        <taxon>Bacteria</taxon>
        <taxon>Pseudomonadati</taxon>
        <taxon>Bacteroidota</taxon>
        <taxon>Chitinophagia</taxon>
        <taxon>Chitinophagales</taxon>
        <taxon>Chitinophagaceae</taxon>
        <taxon>Chitinophaga</taxon>
    </lineage>
</organism>
<dbReference type="OrthoDB" id="9948946at2"/>
<dbReference type="Proteomes" id="UP000240978">
    <property type="component" value="Unassembled WGS sequence"/>
</dbReference>
<sequence length="122" mass="14193">MNPAESRSESLIIGLLGLIIEELKGDKKILEAFKTSLKYKVIEIDRDRAYNVYKIRRDLRARSITHLREFDSVLEALSHHEDEKVLIHSFHMEEGLLLFFSTVDCKKLFGYISYKDGDEGFV</sequence>
<name>A0A2P8FQK7_9BACT</name>
<keyword evidence="2" id="KW-1185">Reference proteome</keyword>
<dbReference type="AlphaFoldDB" id="A0A2P8FQK7"/>
<proteinExistence type="predicted"/>
<comment type="caution">
    <text evidence="1">The sequence shown here is derived from an EMBL/GenBank/DDBJ whole genome shotgun (WGS) entry which is preliminary data.</text>
</comment>
<gene>
    <name evidence="1" type="ORF">CLV42_1162</name>
</gene>
<reference evidence="1 2" key="1">
    <citation type="submission" date="2018-03" db="EMBL/GenBank/DDBJ databases">
        <title>Genomic Encyclopedia of Archaeal and Bacterial Type Strains, Phase II (KMG-II): from individual species to whole genera.</title>
        <authorList>
            <person name="Goeker M."/>
        </authorList>
    </citation>
    <scope>NUCLEOTIDE SEQUENCE [LARGE SCALE GENOMIC DNA]</scope>
    <source>
        <strain evidence="1 2">DSM 18107</strain>
    </source>
</reference>
<accession>A0A2P8FQK7</accession>
<protein>
    <submittedName>
        <fullName evidence="1">Uncharacterized protein</fullName>
    </submittedName>
</protein>
<evidence type="ECO:0000313" key="1">
    <source>
        <dbReference type="EMBL" id="PSL24016.1"/>
    </source>
</evidence>
<dbReference type="EMBL" id="PYGK01000016">
    <property type="protein sequence ID" value="PSL24016.1"/>
    <property type="molecule type" value="Genomic_DNA"/>
</dbReference>
<evidence type="ECO:0000313" key="2">
    <source>
        <dbReference type="Proteomes" id="UP000240978"/>
    </source>
</evidence>